<dbReference type="RefSeq" id="WP_109647027.1">
    <property type="nucleotide sequence ID" value="NZ_QGGB01000007.1"/>
</dbReference>
<dbReference type="EMBL" id="QGGB01000007">
    <property type="protein sequence ID" value="PWN06234.1"/>
    <property type="molecule type" value="Genomic_DNA"/>
</dbReference>
<evidence type="ECO:0000256" key="6">
    <source>
        <dbReference type="ARBA" id="ARBA00022840"/>
    </source>
</evidence>
<keyword evidence="13" id="KW-1185">Reference proteome</keyword>
<evidence type="ECO:0000256" key="9">
    <source>
        <dbReference type="RuleBase" id="RU003448"/>
    </source>
</evidence>
<dbReference type="SUPFAM" id="SSF55021">
    <property type="entry name" value="ACT-like"/>
    <property type="match status" value="2"/>
</dbReference>
<organism evidence="12 13">
    <name type="scientific">Rhodohalobacter mucosus</name>
    <dbReference type="NCBI Taxonomy" id="2079485"/>
    <lineage>
        <taxon>Bacteria</taxon>
        <taxon>Pseudomonadati</taxon>
        <taxon>Balneolota</taxon>
        <taxon>Balneolia</taxon>
        <taxon>Balneolales</taxon>
        <taxon>Balneolaceae</taxon>
        <taxon>Rhodohalobacter</taxon>
    </lineage>
</organism>
<proteinExistence type="inferred from homology"/>
<evidence type="ECO:0000256" key="3">
    <source>
        <dbReference type="ARBA" id="ARBA00022679"/>
    </source>
</evidence>
<comment type="catalytic activity">
    <reaction evidence="7 9">
        <text>L-aspartate + ATP = 4-phospho-L-aspartate + ADP</text>
        <dbReference type="Rhea" id="RHEA:23776"/>
        <dbReference type="ChEBI" id="CHEBI:29991"/>
        <dbReference type="ChEBI" id="CHEBI:30616"/>
        <dbReference type="ChEBI" id="CHEBI:57535"/>
        <dbReference type="ChEBI" id="CHEBI:456216"/>
        <dbReference type="EC" id="2.7.2.4"/>
    </reaction>
</comment>
<dbReference type="InterPro" id="IPR001048">
    <property type="entry name" value="Asp/Glu/Uridylate_kinase"/>
</dbReference>
<dbReference type="InterPro" id="IPR042199">
    <property type="entry name" value="AsparK_Bifunc_asparK/hSer_DH"/>
</dbReference>
<feature type="binding site" evidence="8">
    <location>
        <begin position="260"/>
        <end position="261"/>
    </location>
    <ligand>
        <name>ATP</name>
        <dbReference type="ChEBI" id="CHEBI:30616"/>
    </ligand>
</feature>
<comment type="similarity">
    <text evidence="2 9">Belongs to the aspartokinase family.</text>
</comment>
<feature type="binding site" evidence="8">
    <location>
        <begin position="9"/>
        <end position="12"/>
    </location>
    <ligand>
        <name>ATP</name>
        <dbReference type="ChEBI" id="CHEBI:30616"/>
    </ligand>
</feature>
<dbReference type="PROSITE" id="PS51671">
    <property type="entry name" value="ACT"/>
    <property type="match status" value="1"/>
</dbReference>
<dbReference type="InterPro" id="IPR036393">
    <property type="entry name" value="AceGlu_kinase-like_sf"/>
</dbReference>
<accession>A0A316TV42</accession>
<evidence type="ECO:0000256" key="10">
    <source>
        <dbReference type="RuleBase" id="RU004249"/>
    </source>
</evidence>
<dbReference type="PIRSF" id="PIRSF000726">
    <property type="entry name" value="Asp_kin"/>
    <property type="match status" value="1"/>
</dbReference>
<dbReference type="OrthoDB" id="9799110at2"/>
<evidence type="ECO:0000313" key="12">
    <source>
        <dbReference type="EMBL" id="PWN06234.1"/>
    </source>
</evidence>
<comment type="pathway">
    <text evidence="10">Amino-acid biosynthesis; L-methionine biosynthesis via de novo pathway; L-homoserine from L-aspartate: step 1/3.</text>
</comment>
<keyword evidence="3 9" id="KW-0808">Transferase</keyword>
<dbReference type="UniPathway" id="UPA00051">
    <property type="reaction ID" value="UER00462"/>
</dbReference>
<dbReference type="InterPro" id="IPR045865">
    <property type="entry name" value="ACT-like_dom_sf"/>
</dbReference>
<evidence type="ECO:0000256" key="1">
    <source>
        <dbReference type="ARBA" id="ARBA00004766"/>
    </source>
</evidence>
<keyword evidence="5 9" id="KW-0418">Kinase</keyword>
<dbReference type="GO" id="GO:0009088">
    <property type="term" value="P:threonine biosynthetic process"/>
    <property type="evidence" value="ECO:0007669"/>
    <property type="project" value="UniProtKB-UniPathway"/>
</dbReference>
<feature type="binding site" evidence="8">
    <location>
        <position position="119"/>
    </location>
    <ligand>
        <name>substrate</name>
    </ligand>
</feature>
<keyword evidence="6 8" id="KW-0067">ATP-binding</keyword>
<feature type="binding site" evidence="8">
    <location>
        <position position="235"/>
    </location>
    <ligand>
        <name>ATP</name>
        <dbReference type="ChEBI" id="CHEBI:30616"/>
    </ligand>
</feature>
<evidence type="ECO:0000313" key="13">
    <source>
        <dbReference type="Proteomes" id="UP000245533"/>
    </source>
</evidence>
<comment type="pathway">
    <text evidence="10">Amino-acid biosynthesis; L-threonine biosynthesis; L-threonine from L-aspartate: step 1/5.</text>
</comment>
<dbReference type="GO" id="GO:0009089">
    <property type="term" value="P:lysine biosynthetic process via diaminopimelate"/>
    <property type="evidence" value="ECO:0007669"/>
    <property type="project" value="UniProtKB-UniPathway"/>
</dbReference>
<dbReference type="GO" id="GO:0009090">
    <property type="term" value="P:homoserine biosynthetic process"/>
    <property type="evidence" value="ECO:0007669"/>
    <property type="project" value="TreeGrafter"/>
</dbReference>
<feature type="binding site" evidence="8">
    <location>
        <position position="230"/>
    </location>
    <ligand>
        <name>ATP</name>
        <dbReference type="ChEBI" id="CHEBI:30616"/>
    </ligand>
</feature>
<dbReference type="NCBIfam" id="TIGR00657">
    <property type="entry name" value="asp_kinases"/>
    <property type="match status" value="1"/>
</dbReference>
<keyword evidence="10" id="KW-0028">Amino-acid biosynthesis</keyword>
<comment type="pathway">
    <text evidence="1 10">Amino-acid biosynthesis; L-lysine biosynthesis via DAP pathway; (S)-tetrahydrodipicolinate from L-aspartate: step 1/4.</text>
</comment>
<evidence type="ECO:0000256" key="8">
    <source>
        <dbReference type="PIRSR" id="PIRSR000726-1"/>
    </source>
</evidence>
<sequence length="451" mass="49398">MPDLLKVAKFGGTSMADLDAMKRCARIVTSDPDKKVIVVSATSGTTNLLSSLFDHVETDQKMEIVDKIRKKHLEICTGLVHSTEVEKAILQVMDSLVALVQNQHMMTPRIQDEILSHGELLSSAIFTGLLKEYDTGEVDTRWLDARKIITTDRSHTKAQPDISAIAGNAEDQLIPHLESVRFVTQGFIGSSPDGTTTTLGRGGSDYSAALFAEAIHADVLEIWTDVTAVYTTDPRVVPAARPITEISFDEAAELSVFGAKVLHPATMVPAVRKNIKVYVGSSMKPQKPGTWIMKDTRSKPVIRAISLRRNQTLVTVKSPDMLHRHGFLAKLFDVLSRHQVSVDLVTTSEVSVSLTVDTDIQSTERDSLNEDVLSELRTFSQVDVEKDLSLVALIGNNLHATSGLSGPVFGLLEDVNVRLICHGASSHNLCFLVSQTSAEKVVQVLHNRFIK</sequence>
<reference evidence="12 13" key="1">
    <citation type="submission" date="2018-05" db="EMBL/GenBank/DDBJ databases">
        <title>Rhodohalobacter halophilus gen. nov., sp. nov., a moderately halophilic member of the family Balneolaceae.</title>
        <authorList>
            <person name="Liu Z.-W."/>
        </authorList>
    </citation>
    <scope>NUCLEOTIDE SEQUENCE [LARGE SCALE GENOMIC DNA]</scope>
    <source>
        <strain evidence="12 13">8A47</strain>
    </source>
</reference>
<dbReference type="PANTHER" id="PTHR21499">
    <property type="entry name" value="ASPARTATE KINASE"/>
    <property type="match status" value="1"/>
</dbReference>
<dbReference type="GO" id="GO:0005524">
    <property type="term" value="F:ATP binding"/>
    <property type="evidence" value="ECO:0007669"/>
    <property type="project" value="UniProtKB-KW"/>
</dbReference>
<dbReference type="PROSITE" id="PS00324">
    <property type="entry name" value="ASPARTOKINASE"/>
    <property type="match status" value="1"/>
</dbReference>
<evidence type="ECO:0000256" key="5">
    <source>
        <dbReference type="ARBA" id="ARBA00022777"/>
    </source>
</evidence>
<dbReference type="SUPFAM" id="SSF53633">
    <property type="entry name" value="Carbamate kinase-like"/>
    <property type="match status" value="1"/>
</dbReference>
<dbReference type="NCBIfam" id="NF006570">
    <property type="entry name" value="PRK09084.1"/>
    <property type="match status" value="1"/>
</dbReference>
<evidence type="ECO:0000256" key="7">
    <source>
        <dbReference type="ARBA" id="ARBA00047872"/>
    </source>
</evidence>
<dbReference type="GO" id="GO:0004072">
    <property type="term" value="F:aspartate kinase activity"/>
    <property type="evidence" value="ECO:0007669"/>
    <property type="project" value="UniProtKB-EC"/>
</dbReference>
<feature type="domain" description="ACT" evidence="11">
    <location>
        <begin position="316"/>
        <end position="393"/>
    </location>
</feature>
<name>A0A316TV42_9BACT</name>
<dbReference type="InterPro" id="IPR054352">
    <property type="entry name" value="ACT_Aspartokinase"/>
</dbReference>
<evidence type="ECO:0000256" key="2">
    <source>
        <dbReference type="ARBA" id="ARBA00010122"/>
    </source>
</evidence>
<dbReference type="Pfam" id="PF22468">
    <property type="entry name" value="ACT_9"/>
    <property type="match status" value="2"/>
</dbReference>
<dbReference type="InterPro" id="IPR018042">
    <property type="entry name" value="Aspartate_kinase_CS"/>
</dbReference>
<dbReference type="UniPathway" id="UPA00050">
    <property type="reaction ID" value="UER00461"/>
</dbReference>
<dbReference type="Proteomes" id="UP000245533">
    <property type="component" value="Unassembled WGS sequence"/>
</dbReference>
<dbReference type="Gene3D" id="3.30.70.260">
    <property type="match status" value="2"/>
</dbReference>
<dbReference type="Gene3D" id="3.40.1160.10">
    <property type="entry name" value="Acetylglutamate kinase-like"/>
    <property type="match status" value="1"/>
</dbReference>
<evidence type="ECO:0000256" key="4">
    <source>
        <dbReference type="ARBA" id="ARBA00022741"/>
    </source>
</evidence>
<dbReference type="GO" id="GO:0005829">
    <property type="term" value="C:cytosol"/>
    <property type="evidence" value="ECO:0007669"/>
    <property type="project" value="TreeGrafter"/>
</dbReference>
<dbReference type="UniPathway" id="UPA00034">
    <property type="reaction ID" value="UER00015"/>
</dbReference>
<gene>
    <name evidence="12" type="ORF">DDZ15_10415</name>
</gene>
<comment type="caution">
    <text evidence="12">The sequence shown here is derived from an EMBL/GenBank/DDBJ whole genome shotgun (WGS) entry which is preliminary data.</text>
</comment>
<dbReference type="InterPro" id="IPR005260">
    <property type="entry name" value="Asp_kin_monofn"/>
</dbReference>
<feature type="binding site" evidence="8">
    <location>
        <begin position="224"/>
        <end position="225"/>
    </location>
    <ligand>
        <name>ATP</name>
        <dbReference type="ChEBI" id="CHEBI:30616"/>
    </ligand>
</feature>
<dbReference type="InterPro" id="IPR001341">
    <property type="entry name" value="Asp_kinase"/>
</dbReference>
<dbReference type="Pfam" id="PF00696">
    <property type="entry name" value="AA_kinase"/>
    <property type="match status" value="1"/>
</dbReference>
<dbReference type="Gene3D" id="1.20.120.1320">
    <property type="entry name" value="Aspartokinase, catalytic domain"/>
    <property type="match status" value="1"/>
</dbReference>
<dbReference type="EC" id="2.7.2.4" evidence="9"/>
<keyword evidence="4 8" id="KW-0547">Nucleotide-binding</keyword>
<protein>
    <recommendedName>
        <fullName evidence="9">Aspartokinase</fullName>
        <ecNumber evidence="9">2.7.2.4</ecNumber>
    </recommendedName>
</protein>
<evidence type="ECO:0000259" key="11">
    <source>
        <dbReference type="PROSITE" id="PS51671"/>
    </source>
</evidence>
<feature type="binding site" evidence="8">
    <location>
        <position position="46"/>
    </location>
    <ligand>
        <name>substrate</name>
    </ligand>
</feature>
<dbReference type="PANTHER" id="PTHR21499:SF59">
    <property type="entry name" value="ASPARTOKINASE"/>
    <property type="match status" value="1"/>
</dbReference>
<dbReference type="InterPro" id="IPR002912">
    <property type="entry name" value="ACT_dom"/>
</dbReference>
<dbReference type="AlphaFoldDB" id="A0A316TV42"/>